<name>A0AA40SRZ3_9MICO</name>
<dbReference type="GO" id="GO:0045892">
    <property type="term" value="P:negative regulation of DNA-templated transcription"/>
    <property type="evidence" value="ECO:0007669"/>
    <property type="project" value="InterPro"/>
</dbReference>
<comment type="caution">
    <text evidence="4">The sequence shown here is derived from an EMBL/GenBank/DDBJ whole genome shotgun (WGS) entry which is preliminary data.</text>
</comment>
<evidence type="ECO:0000259" key="3">
    <source>
        <dbReference type="Pfam" id="PF02909"/>
    </source>
</evidence>
<evidence type="ECO:0000313" key="4">
    <source>
        <dbReference type="EMBL" id="MBB4141328.1"/>
    </source>
</evidence>
<keyword evidence="1" id="KW-0805">Transcription regulation</keyword>
<feature type="domain" description="Tetracycline repressor TetR C-terminal" evidence="3">
    <location>
        <begin position="42"/>
        <end position="181"/>
    </location>
</feature>
<keyword evidence="5" id="KW-1185">Reference proteome</keyword>
<evidence type="ECO:0000256" key="1">
    <source>
        <dbReference type="ARBA" id="ARBA00023015"/>
    </source>
</evidence>
<dbReference type="SUPFAM" id="SSF48498">
    <property type="entry name" value="Tetracyclin repressor-like, C-terminal domain"/>
    <property type="match status" value="1"/>
</dbReference>
<gene>
    <name evidence="4" type="ORF">BKA10_003122</name>
</gene>
<dbReference type="InterPro" id="IPR004111">
    <property type="entry name" value="Repressor_TetR_C"/>
</dbReference>
<accession>A0AA40SRZ3</accession>
<organism evidence="4 5">
    <name type="scientific">Microbacterium invictum</name>
    <dbReference type="NCBI Taxonomy" id="515415"/>
    <lineage>
        <taxon>Bacteria</taxon>
        <taxon>Bacillati</taxon>
        <taxon>Actinomycetota</taxon>
        <taxon>Actinomycetes</taxon>
        <taxon>Micrococcales</taxon>
        <taxon>Microbacteriaceae</taxon>
        <taxon>Microbacterium</taxon>
    </lineage>
</organism>
<dbReference type="InterPro" id="IPR036271">
    <property type="entry name" value="Tet_transcr_reg_TetR-rel_C_sf"/>
</dbReference>
<reference evidence="4 5" key="1">
    <citation type="submission" date="2020-08" db="EMBL/GenBank/DDBJ databases">
        <title>Sequencing the genomes of 1000 actinobacteria strains.</title>
        <authorList>
            <person name="Klenk H.-P."/>
        </authorList>
    </citation>
    <scope>NUCLEOTIDE SEQUENCE [LARGE SCALE GENOMIC DNA]</scope>
    <source>
        <strain evidence="4 5">DSM 19600</strain>
    </source>
</reference>
<dbReference type="AlphaFoldDB" id="A0AA40SRZ3"/>
<proteinExistence type="predicted"/>
<dbReference type="RefSeq" id="WP_183500816.1">
    <property type="nucleotide sequence ID" value="NZ_BAABCO010000003.1"/>
</dbReference>
<sequence length="188" mass="20009">MADELGVDRKTVHYHVKDREELVLLVAQDVFTDELARVTVDPAADWREAIRSFAVAVRDASVAAGVNAALVQIDPDNDWEALAPAEAALRALLGAGFDELTSAQLLTTAGVLATGFARDLATERQAGPRAQRDAVKRALRAHSDGGLPALEHLVDNEAAIDAGNEASFQFALEIMVSGAEQILSRRGA</sequence>
<protein>
    <submittedName>
        <fullName evidence="4">AcrR family transcriptional regulator</fullName>
    </submittedName>
</protein>
<dbReference type="Gene3D" id="1.10.357.10">
    <property type="entry name" value="Tetracycline Repressor, domain 2"/>
    <property type="match status" value="1"/>
</dbReference>
<dbReference type="Pfam" id="PF02909">
    <property type="entry name" value="TetR_C_1"/>
    <property type="match status" value="1"/>
</dbReference>
<keyword evidence="2" id="KW-0804">Transcription</keyword>
<dbReference type="EMBL" id="JACIFH010000001">
    <property type="protein sequence ID" value="MBB4141328.1"/>
    <property type="molecule type" value="Genomic_DNA"/>
</dbReference>
<evidence type="ECO:0000256" key="2">
    <source>
        <dbReference type="ARBA" id="ARBA00023163"/>
    </source>
</evidence>
<evidence type="ECO:0000313" key="5">
    <source>
        <dbReference type="Proteomes" id="UP000549113"/>
    </source>
</evidence>
<dbReference type="Proteomes" id="UP000549113">
    <property type="component" value="Unassembled WGS sequence"/>
</dbReference>